<evidence type="ECO:0000259" key="3">
    <source>
        <dbReference type="Pfam" id="PF25130"/>
    </source>
</evidence>
<feature type="region of interest" description="Disordered" evidence="1">
    <location>
        <begin position="232"/>
        <end position="271"/>
    </location>
</feature>
<dbReference type="OrthoDB" id="5384459at2759"/>
<feature type="compositionally biased region" description="Basic and acidic residues" evidence="1">
    <location>
        <begin position="236"/>
        <end position="249"/>
    </location>
</feature>
<sequence>MDNTDGKATEPERRASVRSSRRLSTAQPDGGYDDDDDYALLALGVSDGFRPQPMDTNDHNNAQQPVVRPDSEVIPQTQPSSQPIPQPTIEPIEGSTSSPSRLNRSSISKPPKGRDSLTLRHDGPMGHVAGLSQSRVSSTSTQSPYINNEAPYEGPSAPSHPYQMYSQNTRLARTLSVATTSSTPTTRPESEYNGPRGPAHPYSMYPQNPFTDTSSAVGAPTVPIIPVGFVNNTDPYQRRLGPEGEESRNSTRTSTNESHHEVNTAAAPLSEKPQLNRLQRFAKRKACGVIPYWAICLTVTAILVVMIIVGAVVGTLLSRHHKDPHDQKPAPSTYQDSIPTVTITYDAVPVATPTDLPALPTGIYSLPLNLDKSPNTCFNNTAQTSAWSCQIIFEEATQMQMSIGKKTPQLDDEGDYDILLIVNSTLNGNYNPLSYGTQPPQIEPAIGLQLVNDTFDLDRGPAWFRMLPYNKTVLVPEDLLSVSSSSSSSKARRNGGGFPPRIGDLQRKGGVAQTGDKPWLCTWPGTVVEVFIYAEQNSSYAYQTLASTGVITSAPTATPTATSTSSGYDAIHTTTTDVSSYMPLASYPRAIKVKERRTPQSSSPYCVQVTVNDDNTSTTPVLNSEGKPVTIYIVENEPGSAGASSSEDTTIQSTSKARRHSRGIEDSEQRLYRRDDDGDMSACGCMWFSS</sequence>
<feature type="compositionally biased region" description="Polar residues" evidence="1">
    <location>
        <begin position="642"/>
        <end position="655"/>
    </location>
</feature>
<feature type="region of interest" description="Disordered" evidence="1">
    <location>
        <begin position="637"/>
        <end position="675"/>
    </location>
</feature>
<reference evidence="4 5" key="1">
    <citation type="submission" date="2015-09" db="EMBL/GenBank/DDBJ databases">
        <title>Host preference determinants of Valsa canker pathogens revealed by comparative genomics.</title>
        <authorList>
            <person name="Yin Z."/>
            <person name="Huang L."/>
        </authorList>
    </citation>
    <scope>NUCLEOTIDE SEQUENCE [LARGE SCALE GENOMIC DNA]</scope>
    <source>
        <strain evidence="4 5">SXYLt</strain>
    </source>
</reference>
<feature type="region of interest" description="Disordered" evidence="1">
    <location>
        <begin position="484"/>
        <end position="510"/>
    </location>
</feature>
<accession>A0A423VZY6</accession>
<dbReference type="PANTHER" id="PTHR42078:SF1">
    <property type="entry name" value="GLUCAN 1, 4-ALPHA-GLUCOSIDASE"/>
    <property type="match status" value="1"/>
</dbReference>
<dbReference type="AlphaFoldDB" id="A0A423VZY6"/>
<keyword evidence="2" id="KW-1133">Transmembrane helix</keyword>
<organism evidence="4 5">
    <name type="scientific">Cytospora leucostoma</name>
    <dbReference type="NCBI Taxonomy" id="1230097"/>
    <lineage>
        <taxon>Eukaryota</taxon>
        <taxon>Fungi</taxon>
        <taxon>Dikarya</taxon>
        <taxon>Ascomycota</taxon>
        <taxon>Pezizomycotina</taxon>
        <taxon>Sordariomycetes</taxon>
        <taxon>Sordariomycetidae</taxon>
        <taxon>Diaporthales</taxon>
        <taxon>Cytosporaceae</taxon>
        <taxon>Cytospora</taxon>
    </lineage>
</organism>
<dbReference type="Pfam" id="PF25130">
    <property type="entry name" value="DUF7820"/>
    <property type="match status" value="1"/>
</dbReference>
<feature type="domain" description="DUF7820" evidence="3">
    <location>
        <begin position="340"/>
        <end position="689"/>
    </location>
</feature>
<keyword evidence="2" id="KW-0472">Membrane</keyword>
<feature type="compositionally biased region" description="Basic and acidic residues" evidence="1">
    <location>
        <begin position="1"/>
        <end position="15"/>
    </location>
</feature>
<evidence type="ECO:0000313" key="5">
    <source>
        <dbReference type="Proteomes" id="UP000285146"/>
    </source>
</evidence>
<feature type="compositionally biased region" description="Low complexity" evidence="1">
    <location>
        <begin position="132"/>
        <end position="143"/>
    </location>
</feature>
<name>A0A423VZY6_9PEZI</name>
<proteinExistence type="predicted"/>
<evidence type="ECO:0000256" key="2">
    <source>
        <dbReference type="SAM" id="Phobius"/>
    </source>
</evidence>
<gene>
    <name evidence="4" type="ORF">VPNG_09007</name>
</gene>
<dbReference type="Proteomes" id="UP000285146">
    <property type="component" value="Unassembled WGS sequence"/>
</dbReference>
<keyword evidence="2" id="KW-0812">Transmembrane</keyword>
<feature type="compositionally biased region" description="Low complexity" evidence="1">
    <location>
        <begin position="89"/>
        <end position="108"/>
    </location>
</feature>
<dbReference type="PANTHER" id="PTHR42078">
    <property type="entry name" value="GLUCAN 1, 4-ALPHA-GLUCOSIDASE"/>
    <property type="match status" value="1"/>
</dbReference>
<evidence type="ECO:0000256" key="1">
    <source>
        <dbReference type="SAM" id="MobiDB-lite"/>
    </source>
</evidence>
<feature type="compositionally biased region" description="Basic and acidic residues" evidence="1">
    <location>
        <begin position="112"/>
        <end position="124"/>
    </location>
</feature>
<protein>
    <recommendedName>
        <fullName evidence="3">DUF7820 domain-containing protein</fullName>
    </recommendedName>
</protein>
<feature type="compositionally biased region" description="Basic and acidic residues" evidence="1">
    <location>
        <begin position="662"/>
        <end position="675"/>
    </location>
</feature>
<dbReference type="InParanoid" id="A0A423VZY6"/>
<dbReference type="EMBL" id="LKEB01000067">
    <property type="protein sequence ID" value="ROV96630.1"/>
    <property type="molecule type" value="Genomic_DNA"/>
</dbReference>
<feature type="region of interest" description="Disordered" evidence="1">
    <location>
        <begin position="1"/>
        <end position="159"/>
    </location>
</feature>
<comment type="caution">
    <text evidence="4">The sequence shown here is derived from an EMBL/GenBank/DDBJ whole genome shotgun (WGS) entry which is preliminary data.</text>
</comment>
<dbReference type="InterPro" id="IPR056722">
    <property type="entry name" value="DUF7820"/>
</dbReference>
<keyword evidence="5" id="KW-1185">Reference proteome</keyword>
<dbReference type="STRING" id="1230097.A0A423VZY6"/>
<feature type="transmembrane region" description="Helical" evidence="2">
    <location>
        <begin position="292"/>
        <end position="317"/>
    </location>
</feature>
<evidence type="ECO:0000313" key="4">
    <source>
        <dbReference type="EMBL" id="ROV96630.1"/>
    </source>
</evidence>